<dbReference type="Pfam" id="PF00903">
    <property type="entry name" value="Glyoxalase"/>
    <property type="match status" value="1"/>
</dbReference>
<keyword evidence="3" id="KW-1185">Reference proteome</keyword>
<dbReference type="KEGG" id="scy:SCATT_57340"/>
<dbReference type="EMBL" id="CP003219">
    <property type="protein sequence ID" value="AEW98105.1"/>
    <property type="molecule type" value="Genomic_DNA"/>
</dbReference>
<dbReference type="InterPro" id="IPR004360">
    <property type="entry name" value="Glyas_Fos-R_dOase_dom"/>
</dbReference>
<dbReference type="Proteomes" id="UP000007842">
    <property type="component" value="Chromosome"/>
</dbReference>
<evidence type="ECO:0000313" key="3">
    <source>
        <dbReference type="Proteomes" id="UP000007842"/>
    </source>
</evidence>
<dbReference type="STRING" id="1003195.SCATT_57340"/>
<dbReference type="Pfam" id="PF18029">
    <property type="entry name" value="Glyoxalase_6"/>
    <property type="match status" value="1"/>
</dbReference>
<dbReference type="SUPFAM" id="SSF54593">
    <property type="entry name" value="Glyoxalase/Bleomycin resistance protein/Dihydroxybiphenyl dioxygenase"/>
    <property type="match status" value="2"/>
</dbReference>
<gene>
    <name evidence="2" type="ordered locus">SCATT_57340</name>
</gene>
<dbReference type="InterPro" id="IPR029068">
    <property type="entry name" value="Glyas_Bleomycin-R_OHBP_Dase"/>
</dbReference>
<protein>
    <submittedName>
        <fullName evidence="2">Putative hydroxylase/glyoxylase</fullName>
    </submittedName>
</protein>
<feature type="domain" description="VOC" evidence="1">
    <location>
        <begin position="152"/>
        <end position="269"/>
    </location>
</feature>
<sequence length="276" mass="29413">MSYMSPGQVVWFEIGTTGPDAITGFYGPLLGWTFEVDPDSSIDGRTYTRILAPGAPWPMGAVQQGDTGEEAINLSILSADVPADVDKLTGLGATVVVPATPVGDVTVFARVRDPRGNLLSLFSQSTSRRFEERITGTRRYMEQAAFTPKPGSMAWFEIGTTDVKATTDFYTAGFGWRFENDQADGTSHSTVFGPGAKWPSGSLRDHSGQGAAGADYVMSCFLVTDVAATTARAERAGARLEHGPRTSPGGLVSCRLIDPRGNRFGVFSRPTGDQAS</sequence>
<dbReference type="PATRIC" id="fig|1003195.11.peg.7144"/>
<dbReference type="PANTHER" id="PTHR33993">
    <property type="entry name" value="GLYOXALASE-RELATED"/>
    <property type="match status" value="1"/>
</dbReference>
<organism evidence="2 3">
    <name type="scientific">Streptantibioticus cattleyicolor (strain ATCC 35852 / DSM 46488 / JCM 4925 / NBRC 14057 / NRRL 8057)</name>
    <name type="common">Streptomyces cattleya</name>
    <dbReference type="NCBI Taxonomy" id="1003195"/>
    <lineage>
        <taxon>Bacteria</taxon>
        <taxon>Bacillati</taxon>
        <taxon>Actinomycetota</taxon>
        <taxon>Actinomycetes</taxon>
        <taxon>Kitasatosporales</taxon>
        <taxon>Streptomycetaceae</taxon>
        <taxon>Streptantibioticus</taxon>
    </lineage>
</organism>
<dbReference type="InterPro" id="IPR041581">
    <property type="entry name" value="Glyoxalase_6"/>
</dbReference>
<name>F8JT05_STREN</name>
<dbReference type="PANTHER" id="PTHR33993:SF14">
    <property type="entry name" value="GB|AAF24581.1"/>
    <property type="match status" value="1"/>
</dbReference>
<evidence type="ECO:0000313" key="2">
    <source>
        <dbReference type="EMBL" id="AEW98105.1"/>
    </source>
</evidence>
<evidence type="ECO:0000259" key="1">
    <source>
        <dbReference type="PROSITE" id="PS51819"/>
    </source>
</evidence>
<accession>F8JT05</accession>
<dbReference type="HOGENOM" id="CLU_069623_3_0_11"/>
<dbReference type="OrthoDB" id="9793039at2"/>
<proteinExistence type="predicted"/>
<dbReference type="InterPro" id="IPR052164">
    <property type="entry name" value="Anthracycline_SecMetBiosynth"/>
</dbReference>
<dbReference type="InterPro" id="IPR037523">
    <property type="entry name" value="VOC_core"/>
</dbReference>
<dbReference type="eggNOG" id="COG3324">
    <property type="taxonomic scope" value="Bacteria"/>
</dbReference>
<dbReference type="KEGG" id="sct:SCAT_5733"/>
<dbReference type="CDD" id="cd07247">
    <property type="entry name" value="SgaA_N_like"/>
    <property type="match status" value="1"/>
</dbReference>
<dbReference type="PROSITE" id="PS51819">
    <property type="entry name" value="VOC"/>
    <property type="match status" value="2"/>
</dbReference>
<accession>G8WYH4</accession>
<dbReference type="RefSeq" id="WP_014146434.1">
    <property type="nucleotide sequence ID" value="NC_016111.1"/>
</dbReference>
<reference evidence="3" key="1">
    <citation type="submission" date="2011-12" db="EMBL/GenBank/DDBJ databases">
        <title>Complete genome sequence of Streptomyces cattleya strain DSM 46488.</title>
        <authorList>
            <person name="Ou H.-Y."/>
            <person name="Li P."/>
            <person name="Zhao C."/>
            <person name="O'Hagan D."/>
            <person name="Deng Z."/>
        </authorList>
    </citation>
    <scope>NUCLEOTIDE SEQUENCE [LARGE SCALE GENOMIC DNA]</scope>
    <source>
        <strain evidence="3">ATCC 35852 / DSM 46488 / JCM 4925 / NBRC 14057 / NRRL 8057</strain>
    </source>
</reference>
<dbReference type="Gene3D" id="3.10.180.10">
    <property type="entry name" value="2,3-Dihydroxybiphenyl 1,2-Dioxygenase, domain 1"/>
    <property type="match status" value="2"/>
</dbReference>
<feature type="domain" description="VOC" evidence="1">
    <location>
        <begin position="8"/>
        <end position="124"/>
    </location>
</feature>
<dbReference type="AlphaFoldDB" id="F8JT05"/>